<dbReference type="VEuPathDB" id="VectorBase:GPPI008462"/>
<reference evidence="2" key="1">
    <citation type="submission" date="2015-01" db="EMBL/GenBank/DDBJ databases">
        <authorList>
            <person name="Aksoy S."/>
            <person name="Warren W."/>
            <person name="Wilson R.K."/>
        </authorList>
    </citation>
    <scope>NUCLEOTIDE SEQUENCE [LARGE SCALE GENOMIC DNA]</scope>
    <source>
        <strain evidence="2">IAEA</strain>
    </source>
</reference>
<evidence type="ECO:0000313" key="2">
    <source>
        <dbReference type="Proteomes" id="UP000092460"/>
    </source>
</evidence>
<organism evidence="1 2">
    <name type="scientific">Glossina palpalis gambiensis</name>
    <dbReference type="NCBI Taxonomy" id="67801"/>
    <lineage>
        <taxon>Eukaryota</taxon>
        <taxon>Metazoa</taxon>
        <taxon>Ecdysozoa</taxon>
        <taxon>Arthropoda</taxon>
        <taxon>Hexapoda</taxon>
        <taxon>Insecta</taxon>
        <taxon>Pterygota</taxon>
        <taxon>Neoptera</taxon>
        <taxon>Endopterygota</taxon>
        <taxon>Diptera</taxon>
        <taxon>Brachycera</taxon>
        <taxon>Muscomorpha</taxon>
        <taxon>Hippoboscoidea</taxon>
        <taxon>Glossinidae</taxon>
        <taxon>Glossina</taxon>
    </lineage>
</organism>
<dbReference type="PROSITE" id="PS50896">
    <property type="entry name" value="LISH"/>
    <property type="match status" value="1"/>
</dbReference>
<dbReference type="STRING" id="67801.A0A1B0ATX8"/>
<evidence type="ECO:0000313" key="1">
    <source>
        <dbReference type="EnsemblMetazoa" id="GPPI008462-PA"/>
    </source>
</evidence>
<dbReference type="EnsemblMetazoa" id="GPPI008462-RA">
    <property type="protein sequence ID" value="GPPI008462-PA"/>
    <property type="gene ID" value="GPPI008462"/>
</dbReference>
<keyword evidence="2" id="KW-1185">Reference proteome</keyword>
<reference evidence="1" key="2">
    <citation type="submission" date="2020-05" db="UniProtKB">
        <authorList>
            <consortium name="EnsemblMetazoa"/>
        </authorList>
    </citation>
    <scope>IDENTIFICATION</scope>
    <source>
        <strain evidence="1">IAEA</strain>
    </source>
</reference>
<proteinExistence type="predicted"/>
<dbReference type="SMART" id="SM00667">
    <property type="entry name" value="LisH"/>
    <property type="match status" value="1"/>
</dbReference>
<accession>A0A1B0ATX8</accession>
<protein>
    <submittedName>
        <fullName evidence="1">Uncharacterized protein</fullName>
    </submittedName>
</protein>
<sequence length="231" mass="26354">MSKQVLAKEEAINHLYSTIKTKFEEDGVLQEVRCLLQAKMVSMMRGKSEGTLVKRPAGKGLAQDSRIALLNQLLMEYFHWHNYQYSAEMFGLESGAENTKPMRECLEGVLDPILLICHGRPSFNELTAIYCHACTLICMLLNKITQAAERPRSEREKDVILIHLCEHSADTGPQVFYVYVRMVRQENLFNRTKQCFANLALVSKQSFSTFSVDLFILNNNVARSQKALTQN</sequence>
<dbReference type="EMBL" id="JXJN01003463">
    <property type="status" value="NOT_ANNOTATED_CDS"/>
    <property type="molecule type" value="Genomic_DNA"/>
</dbReference>
<dbReference type="Proteomes" id="UP000092460">
    <property type="component" value="Unassembled WGS sequence"/>
</dbReference>
<dbReference type="AlphaFoldDB" id="A0A1B0ATX8"/>
<name>A0A1B0ATX8_9MUSC</name>
<dbReference type="InterPro" id="IPR006594">
    <property type="entry name" value="LisH"/>
</dbReference>